<dbReference type="Pfam" id="PF01171">
    <property type="entry name" value="ATP_bind_3"/>
    <property type="match status" value="1"/>
</dbReference>
<accession>B4S5K0</accession>
<keyword evidence="4 6" id="KW-0067">ATP-binding</keyword>
<keyword evidence="2 6" id="KW-0819">tRNA processing</keyword>
<comment type="similarity">
    <text evidence="6">Belongs to the tRNA(Ile)-lysidine synthase family.</text>
</comment>
<dbReference type="HAMAP" id="MF_01161">
    <property type="entry name" value="tRNA_Ile_lys_synt"/>
    <property type="match status" value="1"/>
</dbReference>
<dbReference type="InterPro" id="IPR011063">
    <property type="entry name" value="TilS/TtcA_N"/>
</dbReference>
<dbReference type="Gene3D" id="3.40.50.620">
    <property type="entry name" value="HUPs"/>
    <property type="match status" value="1"/>
</dbReference>
<dbReference type="PANTHER" id="PTHR43033:SF1">
    <property type="entry name" value="TRNA(ILE)-LYSIDINE SYNTHASE-RELATED"/>
    <property type="match status" value="1"/>
</dbReference>
<dbReference type="eggNOG" id="COG0037">
    <property type="taxonomic scope" value="Bacteria"/>
</dbReference>
<feature type="domain" description="tRNA(Ile)-lysidine/2-thiocytidine synthase N-terminal" evidence="7">
    <location>
        <begin position="28"/>
        <end position="208"/>
    </location>
</feature>
<evidence type="ECO:0000313" key="8">
    <source>
        <dbReference type="EMBL" id="ACF45597.1"/>
    </source>
</evidence>
<dbReference type="Proteomes" id="UP000002725">
    <property type="component" value="Chromosome"/>
</dbReference>
<sequence>MSNDLTPIEKAFVEQLTTRKLVEKGSSVLAAVSGGPDSMALMHLLQSARPVLHFSLEIAHCHFGLRDRESDLDESLVAEEAARLGLRCHIRHFDTRRDAGSWKKSIEETARIERYGFFSELQRTCGFDRVATGHHVNDNAETILFNLFRGTSVPGLKGIRAHHGTLIRPMLLMRREDVMSYIDAKNIAYRTDASNFGIEPDRNFIRHRVIPVIEERFQHKLLPSLRRISEQAGELEEFLELHFEKLQQENDGLRLCDDCLRVSDLARLTTFERKELFKRALQELCIEPSSKVIDSLCALLGTQPGRRIRISGGVEAVWKGKLICFHPPAKSDAEKG</sequence>
<dbReference type="GO" id="GO:0005524">
    <property type="term" value="F:ATP binding"/>
    <property type="evidence" value="ECO:0007669"/>
    <property type="project" value="UniProtKB-UniRule"/>
</dbReference>
<dbReference type="HOGENOM" id="CLU_018869_0_0_10"/>
<dbReference type="EMBL" id="CP001108">
    <property type="protein sequence ID" value="ACF45597.1"/>
    <property type="molecule type" value="Genomic_DNA"/>
</dbReference>
<dbReference type="STRING" id="290512.Paes_0541"/>
<dbReference type="GO" id="GO:0006400">
    <property type="term" value="P:tRNA modification"/>
    <property type="evidence" value="ECO:0007669"/>
    <property type="project" value="UniProtKB-UniRule"/>
</dbReference>
<keyword evidence="6" id="KW-0963">Cytoplasm</keyword>
<keyword evidence="1 6" id="KW-0436">Ligase</keyword>
<dbReference type="InterPro" id="IPR012795">
    <property type="entry name" value="tRNA_Ile_lys_synt_N"/>
</dbReference>
<evidence type="ECO:0000313" key="9">
    <source>
        <dbReference type="Proteomes" id="UP000002725"/>
    </source>
</evidence>
<evidence type="ECO:0000256" key="1">
    <source>
        <dbReference type="ARBA" id="ARBA00022598"/>
    </source>
</evidence>
<keyword evidence="9" id="KW-1185">Reference proteome</keyword>
<name>B4S5K0_PROA2</name>
<evidence type="ECO:0000256" key="6">
    <source>
        <dbReference type="HAMAP-Rule" id="MF_01161"/>
    </source>
</evidence>
<reference evidence="8" key="1">
    <citation type="submission" date="2008-06" db="EMBL/GenBank/DDBJ databases">
        <title>Complete sequence of chromosome of Prosthecochloris aestuarii DSM 271.</title>
        <authorList>
            <consortium name="US DOE Joint Genome Institute"/>
            <person name="Lucas S."/>
            <person name="Copeland A."/>
            <person name="Lapidus A."/>
            <person name="Glavina del Rio T."/>
            <person name="Dalin E."/>
            <person name="Tice H."/>
            <person name="Bruce D."/>
            <person name="Goodwin L."/>
            <person name="Pitluck S."/>
            <person name="Schmutz J."/>
            <person name="Larimer F."/>
            <person name="Land M."/>
            <person name="Hauser L."/>
            <person name="Kyrpides N."/>
            <person name="Anderson I."/>
            <person name="Liu Z."/>
            <person name="Li T."/>
            <person name="Zhao F."/>
            <person name="Overmann J."/>
            <person name="Bryant D.A."/>
            <person name="Richardson P."/>
        </authorList>
    </citation>
    <scope>NUCLEOTIDE SEQUENCE [LARGE SCALE GENOMIC DNA]</scope>
    <source>
        <strain evidence="8">DSM 271</strain>
    </source>
</reference>
<evidence type="ECO:0000256" key="5">
    <source>
        <dbReference type="ARBA" id="ARBA00048539"/>
    </source>
</evidence>
<gene>
    <name evidence="6" type="primary">tilS</name>
    <name evidence="8" type="ordered locus">Paes_0541</name>
</gene>
<keyword evidence="3 6" id="KW-0547">Nucleotide-binding</keyword>
<dbReference type="KEGG" id="paa:Paes_0541"/>
<organism evidence="8 9">
    <name type="scientific">Prosthecochloris aestuarii (strain DSM 271 / SK 413)</name>
    <dbReference type="NCBI Taxonomy" id="290512"/>
    <lineage>
        <taxon>Bacteria</taxon>
        <taxon>Pseudomonadati</taxon>
        <taxon>Chlorobiota</taxon>
        <taxon>Chlorobiia</taxon>
        <taxon>Chlorobiales</taxon>
        <taxon>Chlorobiaceae</taxon>
        <taxon>Prosthecochloris</taxon>
    </lineage>
</organism>
<protein>
    <recommendedName>
        <fullName evidence="6">tRNA(Ile)-lysidine synthase</fullName>
        <ecNumber evidence="6">6.3.4.19</ecNumber>
    </recommendedName>
    <alternativeName>
        <fullName evidence="6">tRNA(Ile)-2-lysyl-cytidine synthase</fullName>
    </alternativeName>
    <alternativeName>
        <fullName evidence="6">tRNA(Ile)-lysidine synthetase</fullName>
    </alternativeName>
</protein>
<dbReference type="GO" id="GO:0005737">
    <property type="term" value="C:cytoplasm"/>
    <property type="evidence" value="ECO:0007669"/>
    <property type="project" value="UniProtKB-SubCell"/>
</dbReference>
<evidence type="ECO:0000256" key="2">
    <source>
        <dbReference type="ARBA" id="ARBA00022694"/>
    </source>
</evidence>
<dbReference type="GO" id="GO:0032267">
    <property type="term" value="F:tRNA(Ile)-lysidine synthase activity"/>
    <property type="evidence" value="ECO:0007669"/>
    <property type="project" value="UniProtKB-EC"/>
</dbReference>
<dbReference type="EC" id="6.3.4.19" evidence="6"/>
<dbReference type="InterPro" id="IPR012094">
    <property type="entry name" value="tRNA_Ile_lys_synt"/>
</dbReference>
<dbReference type="NCBIfam" id="TIGR02432">
    <property type="entry name" value="lysidine_TilS_N"/>
    <property type="match status" value="1"/>
</dbReference>
<dbReference type="InterPro" id="IPR014729">
    <property type="entry name" value="Rossmann-like_a/b/a_fold"/>
</dbReference>
<dbReference type="AlphaFoldDB" id="B4S5K0"/>
<evidence type="ECO:0000259" key="7">
    <source>
        <dbReference type="Pfam" id="PF01171"/>
    </source>
</evidence>
<dbReference type="SUPFAM" id="SSF52402">
    <property type="entry name" value="Adenine nucleotide alpha hydrolases-like"/>
    <property type="match status" value="1"/>
</dbReference>
<comment type="subcellular location">
    <subcellularLocation>
        <location evidence="6">Cytoplasm</location>
    </subcellularLocation>
</comment>
<dbReference type="CDD" id="cd01992">
    <property type="entry name" value="TilS_N"/>
    <property type="match status" value="1"/>
</dbReference>
<comment type="catalytic activity">
    <reaction evidence="5 6">
        <text>cytidine(34) in tRNA(Ile2) + L-lysine + ATP = lysidine(34) in tRNA(Ile2) + AMP + diphosphate + H(+)</text>
        <dbReference type="Rhea" id="RHEA:43744"/>
        <dbReference type="Rhea" id="RHEA-COMP:10625"/>
        <dbReference type="Rhea" id="RHEA-COMP:10670"/>
        <dbReference type="ChEBI" id="CHEBI:15378"/>
        <dbReference type="ChEBI" id="CHEBI:30616"/>
        <dbReference type="ChEBI" id="CHEBI:32551"/>
        <dbReference type="ChEBI" id="CHEBI:33019"/>
        <dbReference type="ChEBI" id="CHEBI:82748"/>
        <dbReference type="ChEBI" id="CHEBI:83665"/>
        <dbReference type="ChEBI" id="CHEBI:456215"/>
        <dbReference type="EC" id="6.3.4.19"/>
    </reaction>
</comment>
<comment type="function">
    <text evidence="6">Ligates lysine onto the cytidine present at position 34 of the AUA codon-specific tRNA(Ile) that contains the anticodon CAU, in an ATP-dependent manner. Cytidine is converted to lysidine, thus changing the amino acid specificity of the tRNA from methionine to isoleucine.</text>
</comment>
<feature type="binding site" evidence="6">
    <location>
        <begin position="33"/>
        <end position="38"/>
    </location>
    <ligand>
        <name>ATP</name>
        <dbReference type="ChEBI" id="CHEBI:30616"/>
    </ligand>
</feature>
<proteinExistence type="inferred from homology"/>
<evidence type="ECO:0000256" key="4">
    <source>
        <dbReference type="ARBA" id="ARBA00022840"/>
    </source>
</evidence>
<comment type="domain">
    <text evidence="6">The N-terminal region contains the highly conserved SGGXDS motif, predicted to be a P-loop motif involved in ATP binding.</text>
</comment>
<evidence type="ECO:0000256" key="3">
    <source>
        <dbReference type="ARBA" id="ARBA00022741"/>
    </source>
</evidence>
<dbReference type="PANTHER" id="PTHR43033">
    <property type="entry name" value="TRNA(ILE)-LYSIDINE SYNTHASE-RELATED"/>
    <property type="match status" value="1"/>
</dbReference>